<keyword evidence="1" id="KW-1133">Transmembrane helix</keyword>
<feature type="transmembrane region" description="Helical" evidence="1">
    <location>
        <begin position="43"/>
        <end position="61"/>
    </location>
</feature>
<evidence type="ECO:0008006" key="4">
    <source>
        <dbReference type="Google" id="ProtNLM"/>
    </source>
</evidence>
<feature type="transmembrane region" description="Helical" evidence="1">
    <location>
        <begin position="12"/>
        <end position="31"/>
    </location>
</feature>
<evidence type="ECO:0000313" key="2">
    <source>
        <dbReference type="EMBL" id="CAL2106050.1"/>
    </source>
</evidence>
<dbReference type="RefSeq" id="WP_348702435.1">
    <property type="nucleotide sequence ID" value="NZ_CAXIYA010000003.1"/>
</dbReference>
<organism evidence="2 3">
    <name type="scientific">Tenacibaculum vairaonense</name>
    <dbReference type="NCBI Taxonomy" id="3137860"/>
    <lineage>
        <taxon>Bacteria</taxon>
        <taxon>Pseudomonadati</taxon>
        <taxon>Bacteroidota</taxon>
        <taxon>Flavobacteriia</taxon>
        <taxon>Flavobacteriales</taxon>
        <taxon>Flavobacteriaceae</taxon>
        <taxon>Tenacibaculum</taxon>
    </lineage>
</organism>
<sequence length="164" mass="19002">MKVFKEEQKFTQSWFIIFLILGAIVPMILVVKKYFNGEMTVTGVLTFILTLMFCLGIFWAIKLRTKIDEKGIHYQFFPFHIKTKTIQWSQVQEVYVRKYDAISEYGGWGLRVGTLWKGKKGIAVSVRGDLGLQIQLKNSKKILIGTQKETAINRVLKTYESKIN</sequence>
<dbReference type="EMBL" id="CAXJRC010000011">
    <property type="protein sequence ID" value="CAL2106050.1"/>
    <property type="molecule type" value="Genomic_DNA"/>
</dbReference>
<keyword evidence="3" id="KW-1185">Reference proteome</keyword>
<name>A0ABP1FBW1_9FLAO</name>
<evidence type="ECO:0000256" key="1">
    <source>
        <dbReference type="SAM" id="Phobius"/>
    </source>
</evidence>
<proteinExistence type="predicted"/>
<keyword evidence="1" id="KW-0812">Transmembrane</keyword>
<dbReference type="Proteomes" id="UP001497602">
    <property type="component" value="Unassembled WGS sequence"/>
</dbReference>
<accession>A0ABP1FBW1</accession>
<protein>
    <recommendedName>
        <fullName evidence="4">PH domain-containing protein</fullName>
    </recommendedName>
</protein>
<comment type="caution">
    <text evidence="2">The sequence shown here is derived from an EMBL/GenBank/DDBJ whole genome shotgun (WGS) entry which is preliminary data.</text>
</comment>
<reference evidence="2 3" key="1">
    <citation type="submission" date="2024-05" db="EMBL/GenBank/DDBJ databases">
        <authorList>
            <person name="Duchaud E."/>
        </authorList>
    </citation>
    <scope>NUCLEOTIDE SEQUENCE [LARGE SCALE GENOMIC DNA]</scope>
    <source>
        <strain evidence="2">Ena-SAMPLE-TAB-13-05-2024-13:56:06:370-140305</strain>
    </source>
</reference>
<gene>
    <name evidence="2" type="ORF">T190115A13A_10206</name>
</gene>
<keyword evidence="1" id="KW-0472">Membrane</keyword>
<evidence type="ECO:0000313" key="3">
    <source>
        <dbReference type="Proteomes" id="UP001497602"/>
    </source>
</evidence>